<dbReference type="InterPro" id="IPR005225">
    <property type="entry name" value="Small_GTP-bd"/>
</dbReference>
<name>E0ST22_IGNAA</name>
<dbReference type="InterPro" id="IPR006073">
    <property type="entry name" value="GTP-bd"/>
</dbReference>
<dbReference type="PANTHER" id="PTHR45759">
    <property type="entry name" value="NUCLEOLAR GTP-BINDING PROTEIN 1"/>
    <property type="match status" value="1"/>
</dbReference>
<dbReference type="CDD" id="cd01897">
    <property type="entry name" value="NOG"/>
    <property type="match status" value="1"/>
</dbReference>
<evidence type="ECO:0000313" key="4">
    <source>
        <dbReference type="Proteomes" id="UP000001304"/>
    </source>
</evidence>
<gene>
    <name evidence="3" type="ordered locus">Igag_1889</name>
</gene>
<dbReference type="KEGG" id="iag:Igag_1889"/>
<dbReference type="SUPFAM" id="SSF52540">
    <property type="entry name" value="P-loop containing nucleoside triphosphate hydrolases"/>
    <property type="match status" value="1"/>
</dbReference>
<dbReference type="InterPro" id="IPR027417">
    <property type="entry name" value="P-loop_NTPase"/>
</dbReference>
<proteinExistence type="predicted"/>
<dbReference type="NCBIfam" id="TIGR00231">
    <property type="entry name" value="small_GTP"/>
    <property type="match status" value="1"/>
</dbReference>
<evidence type="ECO:0000256" key="1">
    <source>
        <dbReference type="ARBA" id="ARBA00022741"/>
    </source>
</evidence>
<dbReference type="EMBL" id="CP002098">
    <property type="protein sequence ID" value="ADM28683.1"/>
    <property type="molecule type" value="Genomic_DNA"/>
</dbReference>
<dbReference type="Pfam" id="PF17835">
    <property type="entry name" value="NOG1_N"/>
    <property type="match status" value="1"/>
</dbReference>
<accession>E0ST22</accession>
<dbReference type="InterPro" id="IPR041623">
    <property type="entry name" value="NOG1_N"/>
</dbReference>
<dbReference type="InterPro" id="IPR031167">
    <property type="entry name" value="G_OBG"/>
</dbReference>
<dbReference type="PRINTS" id="PR00326">
    <property type="entry name" value="GTP1OBG"/>
</dbReference>
<evidence type="ECO:0000259" key="2">
    <source>
        <dbReference type="PROSITE" id="PS51710"/>
    </source>
</evidence>
<dbReference type="AlphaFoldDB" id="E0ST22"/>
<protein>
    <submittedName>
        <fullName evidence="3">Small GTP-binding protein</fullName>
    </submittedName>
</protein>
<keyword evidence="4" id="KW-1185">Reference proteome</keyword>
<organism evidence="3 4">
    <name type="scientific">Ignisphaera aggregans (strain DSM 17230 / JCM 13409 / AQ1.S1)</name>
    <dbReference type="NCBI Taxonomy" id="583356"/>
    <lineage>
        <taxon>Archaea</taxon>
        <taxon>Thermoproteota</taxon>
        <taxon>Thermoprotei</taxon>
        <taxon>Desulfurococcales</taxon>
        <taxon>Desulfurococcaceae</taxon>
        <taxon>Ignisphaera</taxon>
    </lineage>
</organism>
<dbReference type="GO" id="GO:0005525">
    <property type="term" value="F:GTP binding"/>
    <property type="evidence" value="ECO:0007669"/>
    <property type="project" value="InterPro"/>
</dbReference>
<dbReference type="PROSITE" id="PS51710">
    <property type="entry name" value="G_OBG"/>
    <property type="match status" value="1"/>
</dbReference>
<evidence type="ECO:0000313" key="3">
    <source>
        <dbReference type="EMBL" id="ADM28683.1"/>
    </source>
</evidence>
<reference evidence="3 4" key="1">
    <citation type="journal article" date="2010" name="Stand. Genomic Sci.">
        <title>Complete genome sequence of Ignisphaera aggregans type strain (AQ1.S1).</title>
        <authorList>
            <person name="Goker M."/>
            <person name="Held B."/>
            <person name="Lapidus A."/>
            <person name="Nolan M."/>
            <person name="Spring S."/>
            <person name="Yasawong M."/>
            <person name="Lucas S."/>
            <person name="Glavina Del Rio T."/>
            <person name="Tice H."/>
            <person name="Cheng J.F."/>
            <person name="Goodwin L."/>
            <person name="Tapia R."/>
            <person name="Pitluck S."/>
            <person name="Liolios K."/>
            <person name="Ivanova N."/>
            <person name="Mavromatis K."/>
            <person name="Mikhailova N."/>
            <person name="Pati A."/>
            <person name="Chen A."/>
            <person name="Palaniappan K."/>
            <person name="Brambilla E."/>
            <person name="Land M."/>
            <person name="Hauser L."/>
            <person name="Chang Y.J."/>
            <person name="Jeffries C.D."/>
            <person name="Brettin T."/>
            <person name="Detter J.C."/>
            <person name="Han C."/>
            <person name="Rohde M."/>
            <person name="Sikorski J."/>
            <person name="Woyke T."/>
            <person name="Bristow J."/>
            <person name="Eisen J.A."/>
            <person name="Markowitz V."/>
            <person name="Hugenholtz P."/>
            <person name="Kyrpides N.C."/>
            <person name="Klenk H.P."/>
        </authorList>
    </citation>
    <scope>NUCLEOTIDE SEQUENCE [LARGE SCALE GENOMIC DNA]</scope>
    <source>
        <strain evidence="4">DSM 17230 / JCM 13409 / AQ1.S1</strain>
    </source>
</reference>
<dbReference type="HOGENOM" id="CLU_011784_0_0_2"/>
<dbReference type="Proteomes" id="UP000001304">
    <property type="component" value="Chromosome"/>
</dbReference>
<dbReference type="Pfam" id="PF01926">
    <property type="entry name" value="MMR_HSR1"/>
    <property type="match status" value="1"/>
</dbReference>
<sequence length="369" mass="42081">MMSESRGVELRMTEPRPLNNQYYCLEDLLKINPLDYQSLRYRVLQAYVEKVKVPESIYSKGSEEVRKFRYMLKAEKTFQIVSTSLSSIARAPRKESLPAFYGEIIDIASKGLYNTVIDEAVKAIKIISRLWREYRNKILDSSSVSEAKTYSREFVGRVLSIVKRNVKHLYITKDIAKIVKETPCIDTSSPLFIIAGMPQVGKSTLVSKISSAKPKISPYPFTTKNVILGHLDLGSTRIQIMDTPGILDRPLSEMNDIERRAIAALRTLQSVVLYLIDPSIDAYYSIDQQIDVLRTVLTIVGKEKILVVFNKIDKVDGKRLDYCRKLLNSYGYNVDLEISALQGIGIDKLIIEALKRYDLLYKTSYSYSQ</sequence>
<keyword evidence="1" id="KW-0547">Nucleotide-binding</keyword>
<dbReference type="Gene3D" id="3.40.50.300">
    <property type="entry name" value="P-loop containing nucleotide triphosphate hydrolases"/>
    <property type="match status" value="1"/>
</dbReference>
<dbReference type="Gene3D" id="1.20.120.1190">
    <property type="match status" value="1"/>
</dbReference>
<dbReference type="BioCyc" id="IAGG583356:GHAH-1879-MONOMER"/>
<dbReference type="STRING" id="583356.Igag_1889"/>
<feature type="domain" description="OBG-type G" evidence="2">
    <location>
        <begin position="190"/>
        <end position="358"/>
    </location>
</feature>